<dbReference type="EMBL" id="CP073078">
    <property type="protein sequence ID" value="QUD90565.1"/>
    <property type="molecule type" value="Genomic_DNA"/>
</dbReference>
<gene>
    <name evidence="2" type="ORF">KCG34_12190</name>
</gene>
<dbReference type="RefSeq" id="WP_211940615.1">
    <property type="nucleotide sequence ID" value="NZ_CP073078.1"/>
</dbReference>
<feature type="transmembrane region" description="Helical" evidence="1">
    <location>
        <begin position="20"/>
        <end position="40"/>
    </location>
</feature>
<dbReference type="AlphaFoldDB" id="A0A975G478"/>
<keyword evidence="1" id="KW-1133">Transmembrane helix</keyword>
<keyword evidence="3" id="KW-1185">Reference proteome</keyword>
<organism evidence="2 3">
    <name type="scientific">Phenylobacterium montanum</name>
    <dbReference type="NCBI Taxonomy" id="2823693"/>
    <lineage>
        <taxon>Bacteria</taxon>
        <taxon>Pseudomonadati</taxon>
        <taxon>Pseudomonadota</taxon>
        <taxon>Alphaproteobacteria</taxon>
        <taxon>Caulobacterales</taxon>
        <taxon>Caulobacteraceae</taxon>
        <taxon>Phenylobacterium</taxon>
    </lineage>
</organism>
<keyword evidence="1" id="KW-0812">Transmembrane</keyword>
<evidence type="ECO:0000313" key="3">
    <source>
        <dbReference type="Proteomes" id="UP000676409"/>
    </source>
</evidence>
<dbReference type="KEGG" id="caul:KCG34_12190"/>
<reference evidence="2" key="1">
    <citation type="submission" date="2021-04" db="EMBL/GenBank/DDBJ databases">
        <title>The complete genome sequence of Caulobacter sp. S6.</title>
        <authorList>
            <person name="Tang Y."/>
            <person name="Ouyang W."/>
            <person name="Liu Q."/>
            <person name="Huang B."/>
            <person name="Guo Z."/>
            <person name="Lei P."/>
        </authorList>
    </citation>
    <scope>NUCLEOTIDE SEQUENCE</scope>
    <source>
        <strain evidence="2">S6</strain>
    </source>
</reference>
<proteinExistence type="predicted"/>
<name>A0A975G478_9CAUL</name>
<dbReference type="Proteomes" id="UP000676409">
    <property type="component" value="Chromosome"/>
</dbReference>
<evidence type="ECO:0000256" key="1">
    <source>
        <dbReference type="SAM" id="Phobius"/>
    </source>
</evidence>
<accession>A0A975G478</accession>
<evidence type="ECO:0000313" key="2">
    <source>
        <dbReference type="EMBL" id="QUD90565.1"/>
    </source>
</evidence>
<protein>
    <submittedName>
        <fullName evidence="2">Uncharacterized protein</fullName>
    </submittedName>
</protein>
<sequence>MDHDAPSSLMQRGSPHAITGWLAVALAPILIPLGLIAMVLPGKKTVDRTPEDVAGFMSDLLDGSGGVWDWDEFESVPITDPKLDAIRLRAIPFGPPNPNVEGLRALIAEAVALIEKPTGP</sequence>
<keyword evidence="1" id="KW-0472">Membrane</keyword>